<dbReference type="GeneID" id="19882631"/>
<reference evidence="4" key="1">
    <citation type="submission" date="2011-05" db="EMBL/GenBank/DDBJ databases">
        <title>The genome sequence of Vittaforma corneae strain ATCC 50505.</title>
        <authorList>
            <consortium name="The Broad Institute Genome Sequencing Platform"/>
            <person name="Cuomo C."/>
            <person name="Didier E."/>
            <person name="Bowers L."/>
            <person name="Young S.K."/>
            <person name="Zeng Q."/>
            <person name="Gargeya S."/>
            <person name="Fitzgerald M."/>
            <person name="Haas B."/>
            <person name="Abouelleil A."/>
            <person name="Alvarado L."/>
            <person name="Arachchi H.M."/>
            <person name="Berlin A."/>
            <person name="Chapman S.B."/>
            <person name="Gearin G."/>
            <person name="Goldberg J."/>
            <person name="Griggs A."/>
            <person name="Gujja S."/>
            <person name="Hansen M."/>
            <person name="Heiman D."/>
            <person name="Howarth C."/>
            <person name="Larimer J."/>
            <person name="Lui A."/>
            <person name="MacDonald P.J.P."/>
            <person name="McCowen C."/>
            <person name="Montmayeur A."/>
            <person name="Murphy C."/>
            <person name="Neiman D."/>
            <person name="Pearson M."/>
            <person name="Priest M."/>
            <person name="Roberts A."/>
            <person name="Saif S."/>
            <person name="Shea T."/>
            <person name="Sisk P."/>
            <person name="Stolte C."/>
            <person name="Sykes S."/>
            <person name="Wortman J."/>
            <person name="Nusbaum C."/>
            <person name="Birren B."/>
        </authorList>
    </citation>
    <scope>NUCLEOTIDE SEQUENCE [LARGE SCALE GENOMIC DNA]</scope>
    <source>
        <strain evidence="4">ATCC 50505</strain>
    </source>
</reference>
<dbReference type="Gene3D" id="1.10.238.10">
    <property type="entry name" value="EF-hand"/>
    <property type="match status" value="2"/>
</dbReference>
<keyword evidence="4" id="KW-1185">Reference proteome</keyword>
<dbReference type="OMA" id="GVNFTMF"/>
<dbReference type="FunCoup" id="L2GK87">
    <property type="interactions" value="9"/>
</dbReference>
<sequence length="163" mass="19010">MPLQHQRRKTRQNSNVFNMLTKNQLTELKEAFILLDRDCDSKLSVQDLTVFLESIGSPYSEDQIKEMIAELEPNPTYIVLLTVIGERLSEIDSEREIIEAFRIFDEDNDGLIDSNFLKRWMTEEGNPISKEQYEYLVRGCVEDGMVNYRKLSSKMKHGEIIAE</sequence>
<dbReference type="InterPro" id="IPR050403">
    <property type="entry name" value="Myosin_RLC"/>
</dbReference>
<dbReference type="HOGENOM" id="CLU_061288_9_3_1"/>
<dbReference type="FunFam" id="1.10.238.10:FF:000001">
    <property type="entry name" value="Calmodulin 1"/>
    <property type="match status" value="1"/>
</dbReference>
<name>L2GK87_VITCO</name>
<feature type="domain" description="EF-hand" evidence="2">
    <location>
        <begin position="23"/>
        <end position="58"/>
    </location>
</feature>
<protein>
    <recommendedName>
        <fullName evidence="2">EF-hand domain-containing protein</fullName>
    </recommendedName>
</protein>
<evidence type="ECO:0000259" key="2">
    <source>
        <dbReference type="PROSITE" id="PS50222"/>
    </source>
</evidence>
<dbReference type="CDD" id="cd00051">
    <property type="entry name" value="EFh"/>
    <property type="match status" value="1"/>
</dbReference>
<keyword evidence="1" id="KW-0677">Repeat</keyword>
<gene>
    <name evidence="3" type="ORF">VICG_01921</name>
</gene>
<dbReference type="VEuPathDB" id="MicrosporidiaDB:VICG_01921"/>
<dbReference type="RefSeq" id="XP_007605366.1">
    <property type="nucleotide sequence ID" value="XM_007605304.1"/>
</dbReference>
<evidence type="ECO:0000313" key="3">
    <source>
        <dbReference type="EMBL" id="ELA41039.1"/>
    </source>
</evidence>
<evidence type="ECO:0000313" key="4">
    <source>
        <dbReference type="Proteomes" id="UP000011082"/>
    </source>
</evidence>
<dbReference type="Pfam" id="PF13499">
    <property type="entry name" value="EF-hand_7"/>
    <property type="match status" value="1"/>
</dbReference>
<dbReference type="InterPro" id="IPR002048">
    <property type="entry name" value="EF_hand_dom"/>
</dbReference>
<feature type="domain" description="EF-hand" evidence="2">
    <location>
        <begin position="92"/>
        <end position="127"/>
    </location>
</feature>
<accession>L2GK87</accession>
<dbReference type="GO" id="GO:0005509">
    <property type="term" value="F:calcium ion binding"/>
    <property type="evidence" value="ECO:0007669"/>
    <property type="project" value="InterPro"/>
</dbReference>
<dbReference type="InParanoid" id="L2GK87"/>
<dbReference type="OrthoDB" id="429467at2759"/>
<organism evidence="3 4">
    <name type="scientific">Vittaforma corneae (strain ATCC 50505)</name>
    <name type="common">Microsporidian parasite</name>
    <name type="synonym">Nosema corneum</name>
    <dbReference type="NCBI Taxonomy" id="993615"/>
    <lineage>
        <taxon>Eukaryota</taxon>
        <taxon>Fungi</taxon>
        <taxon>Fungi incertae sedis</taxon>
        <taxon>Microsporidia</taxon>
        <taxon>Nosematidae</taxon>
        <taxon>Vittaforma</taxon>
    </lineage>
</organism>
<dbReference type="STRING" id="993615.L2GK87"/>
<dbReference type="AlphaFoldDB" id="L2GK87"/>
<dbReference type="PROSITE" id="PS50222">
    <property type="entry name" value="EF_HAND_2"/>
    <property type="match status" value="2"/>
</dbReference>
<dbReference type="Proteomes" id="UP000011082">
    <property type="component" value="Unassembled WGS sequence"/>
</dbReference>
<dbReference type="SUPFAM" id="SSF47473">
    <property type="entry name" value="EF-hand"/>
    <property type="match status" value="1"/>
</dbReference>
<evidence type="ECO:0000256" key="1">
    <source>
        <dbReference type="ARBA" id="ARBA00022737"/>
    </source>
</evidence>
<dbReference type="InterPro" id="IPR011992">
    <property type="entry name" value="EF-hand-dom_pair"/>
</dbReference>
<dbReference type="SMART" id="SM00054">
    <property type="entry name" value="EFh"/>
    <property type="match status" value="2"/>
</dbReference>
<proteinExistence type="predicted"/>
<dbReference type="EMBL" id="JH370151">
    <property type="protein sequence ID" value="ELA41039.1"/>
    <property type="molecule type" value="Genomic_DNA"/>
</dbReference>
<dbReference type="PANTHER" id="PTHR23049">
    <property type="entry name" value="MYOSIN REGULATORY LIGHT CHAIN 2"/>
    <property type="match status" value="1"/>
</dbReference>